<keyword evidence="1" id="KW-0646">Protease inhibitor</keyword>
<dbReference type="PANTHER" id="PTHR10083:SF374">
    <property type="entry name" value="BPTI_KUNITZ INHIBITOR DOMAIN-CONTAINING PROTEIN"/>
    <property type="match status" value="1"/>
</dbReference>
<feature type="chain" id="PRO_5001517942" evidence="4">
    <location>
        <begin position="19"/>
        <end position="198"/>
    </location>
</feature>
<dbReference type="PROSITE" id="PS50279">
    <property type="entry name" value="BPTI_KUNITZ_2"/>
    <property type="match status" value="2"/>
</dbReference>
<proteinExistence type="evidence at transcript level"/>
<dbReference type="InterPro" id="IPR050098">
    <property type="entry name" value="TFPI/VKTCI-like"/>
</dbReference>
<dbReference type="PRINTS" id="PR00759">
    <property type="entry name" value="BASICPTASE"/>
</dbReference>
<organism evidence="6">
    <name type="scientific">Amblyomma parvum</name>
    <name type="common">South American tick</name>
    <dbReference type="NCBI Taxonomy" id="251391"/>
    <lineage>
        <taxon>Eukaryota</taxon>
        <taxon>Metazoa</taxon>
        <taxon>Ecdysozoa</taxon>
        <taxon>Arthropoda</taxon>
        <taxon>Chelicerata</taxon>
        <taxon>Arachnida</taxon>
        <taxon>Acari</taxon>
        <taxon>Parasitiformes</taxon>
        <taxon>Ixodida</taxon>
        <taxon>Ixodoidea</taxon>
        <taxon>Ixodidae</taxon>
        <taxon>Amblyomminae</taxon>
        <taxon>Amblyomma</taxon>
    </lineage>
</organism>
<dbReference type="CDD" id="cd00109">
    <property type="entry name" value="Kunitz-type"/>
    <property type="match status" value="2"/>
</dbReference>
<dbReference type="SUPFAM" id="SSF57362">
    <property type="entry name" value="BPTI-like"/>
    <property type="match status" value="2"/>
</dbReference>
<evidence type="ECO:0000256" key="1">
    <source>
        <dbReference type="ARBA" id="ARBA00022690"/>
    </source>
</evidence>
<dbReference type="EMBL" id="GBBL01000575">
    <property type="protein sequence ID" value="JAC26745.1"/>
    <property type="molecule type" value="mRNA"/>
</dbReference>
<feature type="signal peptide" evidence="4">
    <location>
        <begin position="1"/>
        <end position="18"/>
    </location>
</feature>
<keyword evidence="2" id="KW-0722">Serine protease inhibitor</keyword>
<dbReference type="Pfam" id="PF00014">
    <property type="entry name" value="Kunitz_BPTI"/>
    <property type="match status" value="2"/>
</dbReference>
<evidence type="ECO:0000259" key="5">
    <source>
        <dbReference type="PROSITE" id="PS50279"/>
    </source>
</evidence>
<dbReference type="InterPro" id="IPR002223">
    <property type="entry name" value="Kunitz_BPTI"/>
</dbReference>
<dbReference type="GO" id="GO:0004867">
    <property type="term" value="F:serine-type endopeptidase inhibitor activity"/>
    <property type="evidence" value="ECO:0007669"/>
    <property type="project" value="UniProtKB-KW"/>
</dbReference>
<feature type="domain" description="BPTI/Kunitz inhibitor" evidence="5">
    <location>
        <begin position="80"/>
        <end position="129"/>
    </location>
</feature>
<dbReference type="Gene3D" id="4.10.410.10">
    <property type="entry name" value="Pancreatic trypsin inhibitor Kunitz domain"/>
    <property type="match status" value="2"/>
</dbReference>
<accession>A0A023G1E3</accession>
<sequence>MAIYSVFSLFLFLGLCSAASRSTKDPRCISGRPIATTTGCPTPSWQFSLSSKKCLKTCNKDGPFDSKLTCDIHCRSVDVCTAPRAVSSCAGYAHPVYFYNPTTRTCLKDMGCTYSGNNFPTIRECQETCMRRRPSPPKLWKCFVFPSQGYPCHGRYGRQKFFYNFVTGQCLPFWYFGCGGSANSFRSYRSCLKHCSMH</sequence>
<dbReference type="InterPro" id="IPR036880">
    <property type="entry name" value="Kunitz_BPTI_sf"/>
</dbReference>
<keyword evidence="4" id="KW-0732">Signal</keyword>
<dbReference type="PROSITE" id="PS00280">
    <property type="entry name" value="BPTI_KUNITZ_1"/>
    <property type="match status" value="1"/>
</dbReference>
<evidence type="ECO:0000256" key="2">
    <source>
        <dbReference type="ARBA" id="ARBA00022900"/>
    </source>
</evidence>
<dbReference type="InterPro" id="IPR020901">
    <property type="entry name" value="Prtase_inh_Kunz-CS"/>
</dbReference>
<evidence type="ECO:0000313" key="6">
    <source>
        <dbReference type="EMBL" id="JAC26745.1"/>
    </source>
</evidence>
<reference evidence="6" key="1">
    <citation type="submission" date="2014-03" db="EMBL/GenBank/DDBJ databases">
        <title>The sialotranscriptome of Amblyomma triste, Amblyomma parvum and Amblyomma cajennense ticks, uncovered by 454-based RNA-seq.</title>
        <authorList>
            <person name="Garcia G.R."/>
            <person name="Gardinassi L.G."/>
            <person name="Ribeiro J.M."/>
            <person name="Anatrielo E."/>
            <person name="Ferreira B.R."/>
            <person name="Moreira H.N."/>
            <person name="Mafra C."/>
            <person name="Olegario M.M."/>
            <person name="Szabo P.J."/>
            <person name="Miranda-Santos I.K."/>
            <person name="Maruyama S.R."/>
        </authorList>
    </citation>
    <scope>NUCLEOTIDE SEQUENCE</scope>
    <source>
        <strain evidence="6">Araguapaz</strain>
        <tissue evidence="6">Salivary glands</tissue>
    </source>
</reference>
<dbReference type="AlphaFoldDB" id="A0A023G1E3"/>
<evidence type="ECO:0000256" key="3">
    <source>
        <dbReference type="ARBA" id="ARBA00023157"/>
    </source>
</evidence>
<dbReference type="PANTHER" id="PTHR10083">
    <property type="entry name" value="KUNITZ-TYPE PROTEASE INHIBITOR-RELATED"/>
    <property type="match status" value="1"/>
</dbReference>
<dbReference type="SMART" id="SM00131">
    <property type="entry name" value="KU"/>
    <property type="match status" value="2"/>
</dbReference>
<feature type="domain" description="BPTI/Kunitz inhibitor" evidence="5">
    <location>
        <begin position="142"/>
        <end position="195"/>
    </location>
</feature>
<protein>
    <submittedName>
        <fullName evidence="6">Putative bilaris</fullName>
    </submittedName>
</protein>
<name>A0A023G1E3_AMBPA</name>
<keyword evidence="3" id="KW-1015">Disulfide bond</keyword>
<evidence type="ECO:0000256" key="4">
    <source>
        <dbReference type="SAM" id="SignalP"/>
    </source>
</evidence>